<dbReference type="InterPro" id="IPR002181">
    <property type="entry name" value="Fibrinogen_a/b/g_C_dom"/>
</dbReference>
<dbReference type="InterPro" id="IPR020837">
    <property type="entry name" value="Fibrinogen_CS"/>
</dbReference>
<dbReference type="EMBL" id="JABXBU010000012">
    <property type="protein sequence ID" value="KAF8789151.1"/>
    <property type="molecule type" value="Genomic_DNA"/>
</dbReference>
<dbReference type="PANTHER" id="PTHR19143">
    <property type="entry name" value="FIBRINOGEN/TENASCIN/ANGIOPOEITIN"/>
    <property type="match status" value="1"/>
</dbReference>
<organism evidence="3 4">
    <name type="scientific">Argiope bruennichi</name>
    <name type="common">Wasp spider</name>
    <name type="synonym">Aranea bruennichi</name>
    <dbReference type="NCBI Taxonomy" id="94029"/>
    <lineage>
        <taxon>Eukaryota</taxon>
        <taxon>Metazoa</taxon>
        <taxon>Ecdysozoa</taxon>
        <taxon>Arthropoda</taxon>
        <taxon>Chelicerata</taxon>
        <taxon>Arachnida</taxon>
        <taxon>Araneae</taxon>
        <taxon>Araneomorphae</taxon>
        <taxon>Entelegynae</taxon>
        <taxon>Araneoidea</taxon>
        <taxon>Araneidae</taxon>
        <taxon>Argiope</taxon>
    </lineage>
</organism>
<evidence type="ECO:0000256" key="1">
    <source>
        <dbReference type="ARBA" id="ARBA00023157"/>
    </source>
</evidence>
<feature type="domain" description="Fibrinogen C-terminal" evidence="2">
    <location>
        <begin position="1"/>
        <end position="118"/>
    </location>
</feature>
<dbReference type="InterPro" id="IPR036056">
    <property type="entry name" value="Fibrinogen-like_C"/>
</dbReference>
<keyword evidence="4" id="KW-1185">Reference proteome</keyword>
<dbReference type="Gene3D" id="3.90.215.10">
    <property type="entry name" value="Gamma Fibrinogen, chain A, domain 1"/>
    <property type="match status" value="1"/>
</dbReference>
<dbReference type="Pfam" id="PF00147">
    <property type="entry name" value="Fibrinogen_C"/>
    <property type="match status" value="1"/>
</dbReference>
<dbReference type="InterPro" id="IPR014716">
    <property type="entry name" value="Fibrinogen_a/b/g_C_1"/>
</dbReference>
<reference evidence="3" key="2">
    <citation type="submission" date="2020-06" db="EMBL/GenBank/DDBJ databases">
        <authorList>
            <person name="Sheffer M."/>
        </authorList>
    </citation>
    <scope>NUCLEOTIDE SEQUENCE</scope>
</reference>
<evidence type="ECO:0000313" key="3">
    <source>
        <dbReference type="EMBL" id="KAF8789151.1"/>
    </source>
</evidence>
<sequence>MENVDKEYRFATYSSFRIEDEKAAYMLHFGNYSGTAGDGIKEVNNMGFSTKDKRFEKSASHCINIKKGGWWYSDCGWSDPNGVNLPGPANGNRFYMNWHPWTEYDSLLTIEIKLRSEKK</sequence>
<keyword evidence="1" id="KW-1015">Disulfide bond</keyword>
<gene>
    <name evidence="3" type="ORF">HNY73_007116</name>
</gene>
<dbReference type="GO" id="GO:0005615">
    <property type="term" value="C:extracellular space"/>
    <property type="evidence" value="ECO:0007669"/>
    <property type="project" value="TreeGrafter"/>
</dbReference>
<dbReference type="SMART" id="SM00186">
    <property type="entry name" value="FBG"/>
    <property type="match status" value="1"/>
</dbReference>
<proteinExistence type="predicted"/>
<evidence type="ECO:0000313" key="4">
    <source>
        <dbReference type="Proteomes" id="UP000807504"/>
    </source>
</evidence>
<reference evidence="3" key="1">
    <citation type="journal article" date="2020" name="bioRxiv">
        <title>Chromosome-level reference genome of the European wasp spider Argiope bruennichi: a resource for studies on range expansion and evolutionary adaptation.</title>
        <authorList>
            <person name="Sheffer M.M."/>
            <person name="Hoppe A."/>
            <person name="Krehenwinkel H."/>
            <person name="Uhl G."/>
            <person name="Kuss A.W."/>
            <person name="Jensen L."/>
            <person name="Jensen C."/>
            <person name="Gillespie R.G."/>
            <person name="Hoff K.J."/>
            <person name="Prost S."/>
        </authorList>
    </citation>
    <scope>NUCLEOTIDE SEQUENCE</scope>
</reference>
<evidence type="ECO:0000259" key="2">
    <source>
        <dbReference type="PROSITE" id="PS51406"/>
    </source>
</evidence>
<name>A0A8T0FE00_ARGBR</name>
<dbReference type="PROSITE" id="PS51406">
    <property type="entry name" value="FIBRINOGEN_C_2"/>
    <property type="match status" value="1"/>
</dbReference>
<protein>
    <submittedName>
        <fullName evidence="3">Techylectin-5A like protein</fullName>
    </submittedName>
</protein>
<comment type="caution">
    <text evidence="3">The sequence shown here is derived from an EMBL/GenBank/DDBJ whole genome shotgun (WGS) entry which is preliminary data.</text>
</comment>
<accession>A0A8T0FE00</accession>
<dbReference type="Proteomes" id="UP000807504">
    <property type="component" value="Unassembled WGS sequence"/>
</dbReference>
<dbReference type="AlphaFoldDB" id="A0A8T0FE00"/>
<dbReference type="InterPro" id="IPR050373">
    <property type="entry name" value="Fibrinogen_C-term_domain"/>
</dbReference>
<dbReference type="SUPFAM" id="SSF56496">
    <property type="entry name" value="Fibrinogen C-terminal domain-like"/>
    <property type="match status" value="1"/>
</dbReference>
<dbReference type="PROSITE" id="PS00514">
    <property type="entry name" value="FIBRINOGEN_C_1"/>
    <property type="match status" value="1"/>
</dbReference>